<comment type="similarity">
    <text evidence="4">Belongs to the TMEM43 family.</text>
</comment>
<keyword evidence="6" id="KW-0256">Endoplasmic reticulum</keyword>
<name>A0AA36ILY1_9DINO</name>
<evidence type="ECO:0000313" key="11">
    <source>
        <dbReference type="EMBL" id="CAJ1389833.1"/>
    </source>
</evidence>
<evidence type="ECO:0000313" key="12">
    <source>
        <dbReference type="Proteomes" id="UP001178507"/>
    </source>
</evidence>
<organism evidence="11 12">
    <name type="scientific">Effrenium voratum</name>
    <dbReference type="NCBI Taxonomy" id="2562239"/>
    <lineage>
        <taxon>Eukaryota</taxon>
        <taxon>Sar</taxon>
        <taxon>Alveolata</taxon>
        <taxon>Dinophyceae</taxon>
        <taxon>Suessiales</taxon>
        <taxon>Symbiodiniaceae</taxon>
        <taxon>Effrenium</taxon>
    </lineage>
</organism>
<comment type="caution">
    <text evidence="11">The sequence shown here is derived from an EMBL/GenBank/DDBJ whole genome shotgun (WGS) entry which is preliminary data.</text>
</comment>
<evidence type="ECO:0000256" key="5">
    <source>
        <dbReference type="ARBA" id="ARBA00022692"/>
    </source>
</evidence>
<keyword evidence="5 10" id="KW-0812">Transmembrane</keyword>
<comment type="subcellular location">
    <subcellularLocation>
        <location evidence="1">Endomembrane system</location>
        <topology evidence="1">Multi-pass membrane protein</topology>
    </subcellularLocation>
    <subcellularLocation>
        <location evidence="3">Endoplasmic reticulum membrane</location>
    </subcellularLocation>
    <subcellularLocation>
        <location evidence="2">Nucleus envelope</location>
    </subcellularLocation>
</comment>
<protein>
    <submittedName>
        <fullName evidence="11">Uncharacterized protein</fullName>
    </submittedName>
</protein>
<dbReference type="PANTHER" id="PTHR13416">
    <property type="match status" value="1"/>
</dbReference>
<sequence length="419" mass="44523">MSKRSIPSRKRMQSEEGRLLRSGTLAILHASACKIGGYLKGYTFTKKWTHDVVDHSTFHCQSSTQTECHFPDRRVTEVHNSGSIPPALRIGTVYAPANAVTVGASKSQSYGLNSQLIQELHESVNFRLQDDSKLSQYHYQGRTASGDGSMLLLELKKGVNTVGDVRATLKKSLRPGSLSIVAMQDEDGHLVAGSMKGSKINWLRAGSVSFDEIILAKMSENESSTMGIRIVGFLLVWLALYFITDLLATMPNLIPCIGPMISDIVGCMLCFMNFFVAAACSALVIAVAWLMARPLWAAAALGLVCLLMCGAGAVFRSAKSKAGGEKLMDEASKAENGYGTQVEAGVPAYAATPAVAMPAAAPIQAVAVAQPIPQTQVTVTCPDGSAPGTLVKVPLADGRLVQVQVPEGVLPGQPFLVTA</sequence>
<feature type="transmembrane region" description="Helical" evidence="10">
    <location>
        <begin position="264"/>
        <end position="289"/>
    </location>
</feature>
<gene>
    <name evidence="11" type="ORF">EVOR1521_LOCUS15373</name>
</gene>
<evidence type="ECO:0000256" key="6">
    <source>
        <dbReference type="ARBA" id="ARBA00022824"/>
    </source>
</evidence>
<dbReference type="GO" id="GO:0071763">
    <property type="term" value="P:nuclear membrane organization"/>
    <property type="evidence" value="ECO:0007669"/>
    <property type="project" value="TreeGrafter"/>
</dbReference>
<dbReference type="Pfam" id="PF07787">
    <property type="entry name" value="TMEM43"/>
    <property type="match status" value="1"/>
</dbReference>
<evidence type="ECO:0000256" key="9">
    <source>
        <dbReference type="ARBA" id="ARBA00023242"/>
    </source>
</evidence>
<keyword evidence="8 10" id="KW-0472">Membrane</keyword>
<evidence type="ECO:0000256" key="2">
    <source>
        <dbReference type="ARBA" id="ARBA00004259"/>
    </source>
</evidence>
<reference evidence="11" key="1">
    <citation type="submission" date="2023-08" db="EMBL/GenBank/DDBJ databases">
        <authorList>
            <person name="Chen Y."/>
            <person name="Shah S."/>
            <person name="Dougan E. K."/>
            <person name="Thang M."/>
            <person name="Chan C."/>
        </authorList>
    </citation>
    <scope>NUCLEOTIDE SEQUENCE</scope>
</reference>
<keyword evidence="9" id="KW-0539">Nucleus</keyword>
<dbReference type="InterPro" id="IPR012430">
    <property type="entry name" value="TMEM43_fam"/>
</dbReference>
<dbReference type="PANTHER" id="PTHR13416:SF2">
    <property type="entry name" value="TRANSMEMBRANE PROTEIN 43"/>
    <property type="match status" value="1"/>
</dbReference>
<accession>A0AA36ILY1</accession>
<dbReference type="GO" id="GO:0005637">
    <property type="term" value="C:nuclear inner membrane"/>
    <property type="evidence" value="ECO:0007669"/>
    <property type="project" value="TreeGrafter"/>
</dbReference>
<evidence type="ECO:0000256" key="8">
    <source>
        <dbReference type="ARBA" id="ARBA00023136"/>
    </source>
</evidence>
<evidence type="ECO:0000256" key="1">
    <source>
        <dbReference type="ARBA" id="ARBA00004127"/>
    </source>
</evidence>
<dbReference type="AlphaFoldDB" id="A0AA36ILY1"/>
<dbReference type="Proteomes" id="UP001178507">
    <property type="component" value="Unassembled WGS sequence"/>
</dbReference>
<dbReference type="EMBL" id="CAUJNA010001946">
    <property type="protein sequence ID" value="CAJ1389833.1"/>
    <property type="molecule type" value="Genomic_DNA"/>
</dbReference>
<evidence type="ECO:0000256" key="4">
    <source>
        <dbReference type="ARBA" id="ARBA00006627"/>
    </source>
</evidence>
<evidence type="ECO:0000256" key="7">
    <source>
        <dbReference type="ARBA" id="ARBA00022989"/>
    </source>
</evidence>
<keyword evidence="7 10" id="KW-1133">Transmembrane helix</keyword>
<feature type="transmembrane region" description="Helical" evidence="10">
    <location>
        <begin position="295"/>
        <end position="315"/>
    </location>
</feature>
<keyword evidence="12" id="KW-1185">Reference proteome</keyword>
<dbReference type="GO" id="GO:0005789">
    <property type="term" value="C:endoplasmic reticulum membrane"/>
    <property type="evidence" value="ECO:0007669"/>
    <property type="project" value="UniProtKB-SubCell"/>
</dbReference>
<proteinExistence type="inferred from homology"/>
<evidence type="ECO:0000256" key="3">
    <source>
        <dbReference type="ARBA" id="ARBA00004586"/>
    </source>
</evidence>
<evidence type="ECO:0000256" key="10">
    <source>
        <dbReference type="SAM" id="Phobius"/>
    </source>
</evidence>
<dbReference type="GO" id="GO:0006629">
    <property type="term" value="P:lipid metabolic process"/>
    <property type="evidence" value="ECO:0007669"/>
    <property type="project" value="TreeGrafter"/>
</dbReference>